<dbReference type="Pfam" id="PF09953">
    <property type="entry name" value="DUF2187"/>
    <property type="match status" value="1"/>
</dbReference>
<dbReference type="Proteomes" id="UP000253908">
    <property type="component" value="Chromosome"/>
</dbReference>
<gene>
    <name evidence="1" type="ORF">CUC15_03555</name>
</gene>
<sequence>MLNCRKRKLKIQQILYVRVGRTLEINNIAGIGDEISFKSGVKGIVEKIYQNSVIVTVTENSTDLEFEGDKTVVGHKNYEII</sequence>
<protein>
    <recommendedName>
        <fullName evidence="3">DUF2187 domain-containing protein</fullName>
    </recommendedName>
</protein>
<evidence type="ECO:0008006" key="3">
    <source>
        <dbReference type="Google" id="ProtNLM"/>
    </source>
</evidence>
<accession>A0A345PDL7</accession>
<name>A0A345PDL7_9BACI</name>
<dbReference type="AlphaFoldDB" id="A0A345PDL7"/>
<dbReference type="EMBL" id="CP024848">
    <property type="protein sequence ID" value="AXI08097.1"/>
    <property type="molecule type" value="Genomic_DNA"/>
</dbReference>
<dbReference type="KEGG" id="ocn:CUC15_03555"/>
<evidence type="ECO:0000313" key="2">
    <source>
        <dbReference type="Proteomes" id="UP000253908"/>
    </source>
</evidence>
<proteinExistence type="predicted"/>
<organism evidence="1 2">
    <name type="scientific">Oceanobacillus zhaokaii</name>
    <dbReference type="NCBI Taxonomy" id="2052660"/>
    <lineage>
        <taxon>Bacteria</taxon>
        <taxon>Bacillati</taxon>
        <taxon>Bacillota</taxon>
        <taxon>Bacilli</taxon>
        <taxon>Bacillales</taxon>
        <taxon>Bacillaceae</taxon>
        <taxon>Oceanobacillus</taxon>
    </lineage>
</organism>
<evidence type="ECO:0000313" key="1">
    <source>
        <dbReference type="EMBL" id="AXI08097.1"/>
    </source>
</evidence>
<dbReference type="OrthoDB" id="2692124at2"/>
<keyword evidence="2" id="KW-1185">Reference proteome</keyword>
<reference evidence="2" key="1">
    <citation type="submission" date="2017-11" db="EMBL/GenBank/DDBJ databases">
        <authorList>
            <person name="Zhu W."/>
        </authorList>
    </citation>
    <scope>NUCLEOTIDE SEQUENCE [LARGE SCALE GENOMIC DNA]</scope>
    <source>
        <strain evidence="2">160</strain>
    </source>
</reference>
<dbReference type="InterPro" id="IPR018690">
    <property type="entry name" value="DUF2187"/>
</dbReference>